<name>D5A9J6_PICSI</name>
<evidence type="ECO:0000256" key="9">
    <source>
        <dbReference type="ARBA" id="ARBA00022990"/>
    </source>
</evidence>
<keyword evidence="9" id="KW-0007">Acetylation</keyword>
<feature type="region of interest" description="Disordered" evidence="11">
    <location>
        <begin position="158"/>
        <end position="212"/>
    </location>
</feature>
<feature type="compositionally biased region" description="Polar residues" evidence="11">
    <location>
        <begin position="198"/>
        <end position="207"/>
    </location>
</feature>
<evidence type="ECO:0000256" key="11">
    <source>
        <dbReference type="SAM" id="MobiDB-lite"/>
    </source>
</evidence>
<dbReference type="GO" id="GO:0005783">
    <property type="term" value="C:endoplasmic reticulum"/>
    <property type="evidence" value="ECO:0007669"/>
    <property type="project" value="UniProtKB-SubCell"/>
</dbReference>
<evidence type="ECO:0000256" key="7">
    <source>
        <dbReference type="ARBA" id="ARBA00022824"/>
    </source>
</evidence>
<dbReference type="InterPro" id="IPR021625">
    <property type="entry name" value="PI31_Prot_N"/>
</dbReference>
<evidence type="ECO:0000313" key="14">
    <source>
        <dbReference type="EMBL" id="ADE76215.1"/>
    </source>
</evidence>
<proteinExistence type="evidence at transcript level"/>
<keyword evidence="4" id="KW-0488">Methylation</keyword>
<organism evidence="14">
    <name type="scientific">Picea sitchensis</name>
    <name type="common">Sitka spruce</name>
    <name type="synonym">Pinus sitchensis</name>
    <dbReference type="NCBI Taxonomy" id="3332"/>
    <lineage>
        <taxon>Eukaryota</taxon>
        <taxon>Viridiplantae</taxon>
        <taxon>Streptophyta</taxon>
        <taxon>Embryophyta</taxon>
        <taxon>Tracheophyta</taxon>
        <taxon>Spermatophyta</taxon>
        <taxon>Pinopsida</taxon>
        <taxon>Pinidae</taxon>
        <taxon>Conifers I</taxon>
        <taxon>Pinales</taxon>
        <taxon>Pinaceae</taxon>
        <taxon>Picea</taxon>
    </lineage>
</organism>
<dbReference type="Pfam" id="PF08577">
    <property type="entry name" value="PI31_Prot_C"/>
    <property type="match status" value="1"/>
</dbReference>
<evidence type="ECO:0000256" key="1">
    <source>
        <dbReference type="ARBA" id="ARBA00004240"/>
    </source>
</evidence>
<comment type="function">
    <text evidence="10">Plays an important role in control of proteasome function. Inhibits the hydrolysis of protein and peptide substrates by the 20S proteasome. Also inhibits the activation of the proteasome by the proteasome regulatory proteins PA700 and PA28.</text>
</comment>
<comment type="similarity">
    <text evidence="3">Belongs to the proteasome inhibitor PI31 family.</text>
</comment>
<evidence type="ECO:0000256" key="5">
    <source>
        <dbReference type="ARBA" id="ARBA00022490"/>
    </source>
</evidence>
<protein>
    <submittedName>
        <fullName evidence="14">Uncharacterized protein</fullName>
    </submittedName>
</protein>
<keyword evidence="7" id="KW-0256">Endoplasmic reticulum</keyword>
<dbReference type="InterPro" id="IPR045128">
    <property type="entry name" value="PI31-like"/>
</dbReference>
<dbReference type="GO" id="GO:0043161">
    <property type="term" value="P:proteasome-mediated ubiquitin-dependent protein catabolic process"/>
    <property type="evidence" value="ECO:0007669"/>
    <property type="project" value="InterPro"/>
</dbReference>
<keyword evidence="6" id="KW-0597">Phosphoprotein</keyword>
<evidence type="ECO:0000256" key="3">
    <source>
        <dbReference type="ARBA" id="ARBA00006405"/>
    </source>
</evidence>
<keyword evidence="8" id="KW-0647">Proteasome</keyword>
<dbReference type="Pfam" id="PF11566">
    <property type="entry name" value="PI31_Prot_N"/>
    <property type="match status" value="1"/>
</dbReference>
<dbReference type="GO" id="GO:0070628">
    <property type="term" value="F:proteasome binding"/>
    <property type="evidence" value="ECO:0007669"/>
    <property type="project" value="InterPro"/>
</dbReference>
<dbReference type="InterPro" id="IPR013886">
    <property type="entry name" value="PI31_Prot_C"/>
</dbReference>
<evidence type="ECO:0000256" key="4">
    <source>
        <dbReference type="ARBA" id="ARBA00022481"/>
    </source>
</evidence>
<reference evidence="14" key="1">
    <citation type="submission" date="2010-04" db="EMBL/GenBank/DDBJ databases">
        <authorList>
            <person name="Reid K.E."/>
            <person name="Liao N."/>
            <person name="Chan S."/>
            <person name="Docking R."/>
            <person name="Taylor G."/>
            <person name="Moore R."/>
            <person name="Mayo M."/>
            <person name="Munro S."/>
            <person name="King J."/>
            <person name="Yanchuk A."/>
            <person name="Holt R."/>
            <person name="Jones S."/>
            <person name="Marra M."/>
            <person name="Ritland C.E."/>
            <person name="Ritland K."/>
            <person name="Bohlmann J."/>
        </authorList>
    </citation>
    <scope>NUCLEOTIDE SEQUENCE</scope>
    <source>
        <tissue evidence="14">Bud</tissue>
    </source>
</reference>
<feature type="compositionally biased region" description="Basic and acidic residues" evidence="11">
    <location>
        <begin position="293"/>
        <end position="317"/>
    </location>
</feature>
<dbReference type="EMBL" id="BT122867">
    <property type="protein sequence ID" value="ADE76215.1"/>
    <property type="molecule type" value="mRNA"/>
</dbReference>
<evidence type="ECO:0000259" key="13">
    <source>
        <dbReference type="Pfam" id="PF11566"/>
    </source>
</evidence>
<accession>D5A9J6</accession>
<evidence type="ECO:0000256" key="8">
    <source>
        <dbReference type="ARBA" id="ARBA00022942"/>
    </source>
</evidence>
<feature type="domain" description="PI31 proteasome regulator N-terminal" evidence="13">
    <location>
        <begin position="15"/>
        <end position="162"/>
    </location>
</feature>
<feature type="region of interest" description="Disordered" evidence="11">
    <location>
        <begin position="274"/>
        <end position="317"/>
    </location>
</feature>
<comment type="subcellular location">
    <subcellularLocation>
        <location evidence="2">Cytoplasm</location>
    </subcellularLocation>
    <subcellularLocation>
        <location evidence="1">Endoplasmic reticulum</location>
    </subcellularLocation>
</comment>
<evidence type="ECO:0000256" key="10">
    <source>
        <dbReference type="ARBA" id="ARBA00024805"/>
    </source>
</evidence>
<dbReference type="AlphaFoldDB" id="D5A9J6"/>
<sequence>MATDGAVLGVIRASRPSFRNSHDRVTFAIHASFLAAGYSLTSTGSQAASLSSPFPGNEEVGIEGWNEMDDAYAFCYTRSHDGVTKSVIVKALIMGDMVVVDAVPTGESDAKDNPEPYNLEINVYDYTTESATSKNYAEHYKNLPALVEKINSSILSKLESSPKAGNTSTSTRSKKASSGGQEATQDQPEIGFTGLHPSYSSGNQPDSSGLVYPPVPPIGVSDLFPGPGAGIYPHRGDAGIGGGMLLGPNDPRWRIGTDGVGGPQIPGGLRGVPPGARFDPFGPPGVPGFEPNRFVRDPRRPPGRGTHPDLEHFSPFG</sequence>
<evidence type="ECO:0000256" key="6">
    <source>
        <dbReference type="ARBA" id="ARBA00022553"/>
    </source>
</evidence>
<dbReference type="GO" id="GO:0004866">
    <property type="term" value="F:endopeptidase inhibitor activity"/>
    <property type="evidence" value="ECO:0007669"/>
    <property type="project" value="InterPro"/>
</dbReference>
<dbReference type="PANTHER" id="PTHR13266:SF1">
    <property type="entry name" value="PROTEASOME INHIBITOR PI31 SUBUNIT"/>
    <property type="match status" value="1"/>
</dbReference>
<dbReference type="GO" id="GO:0000502">
    <property type="term" value="C:proteasome complex"/>
    <property type="evidence" value="ECO:0007669"/>
    <property type="project" value="UniProtKB-KW"/>
</dbReference>
<dbReference type="PANTHER" id="PTHR13266">
    <property type="entry name" value="PROTEASOME INHIBITOR"/>
    <property type="match status" value="1"/>
</dbReference>
<evidence type="ECO:0000259" key="12">
    <source>
        <dbReference type="Pfam" id="PF08577"/>
    </source>
</evidence>
<dbReference type="Gene3D" id="3.40.1000.30">
    <property type="match status" value="1"/>
</dbReference>
<keyword evidence="5" id="KW-0963">Cytoplasm</keyword>
<feature type="domain" description="PI31 proteasome regulator C-terminal" evidence="12">
    <location>
        <begin position="218"/>
        <end position="283"/>
    </location>
</feature>
<evidence type="ECO:0000256" key="2">
    <source>
        <dbReference type="ARBA" id="ARBA00004496"/>
    </source>
</evidence>